<evidence type="ECO:0000313" key="9">
    <source>
        <dbReference type="Proteomes" id="UP000243887"/>
    </source>
</evidence>
<dbReference type="GO" id="GO:0045259">
    <property type="term" value="C:proton-transporting ATP synthase complex"/>
    <property type="evidence" value="ECO:0007669"/>
    <property type="project" value="UniProtKB-KW"/>
</dbReference>
<keyword evidence="5 7" id="KW-0472">Membrane</keyword>
<keyword evidence="2 7" id="KW-0813">Transport</keyword>
<dbReference type="GO" id="GO:0046933">
    <property type="term" value="F:proton-transporting ATP synthase activity, rotational mechanism"/>
    <property type="evidence" value="ECO:0007669"/>
    <property type="project" value="UniProtKB-UniRule"/>
</dbReference>
<dbReference type="PANTHER" id="PTHR11910">
    <property type="entry name" value="ATP SYNTHASE DELTA CHAIN"/>
    <property type="match status" value="1"/>
</dbReference>
<organism evidence="8 9">
    <name type="scientific">Myroides guanonis</name>
    <dbReference type="NCBI Taxonomy" id="1150112"/>
    <lineage>
        <taxon>Bacteria</taxon>
        <taxon>Pseudomonadati</taxon>
        <taxon>Bacteroidota</taxon>
        <taxon>Flavobacteriia</taxon>
        <taxon>Flavobacteriales</taxon>
        <taxon>Flavobacteriaceae</taxon>
        <taxon>Myroides</taxon>
    </lineage>
</organism>
<keyword evidence="4 7" id="KW-0406">Ion transport</keyword>
<dbReference type="NCBIfam" id="TIGR01145">
    <property type="entry name" value="ATP_synt_delta"/>
    <property type="match status" value="1"/>
</dbReference>
<proteinExistence type="inferred from homology"/>
<dbReference type="STRING" id="1150112.SAMN04487893_1083"/>
<comment type="function">
    <text evidence="7">This protein is part of the stalk that links CF(0) to CF(1). It either transmits conformational changes from CF(0) to CF(1) or is implicated in proton conduction.</text>
</comment>
<dbReference type="InterPro" id="IPR000711">
    <property type="entry name" value="ATPase_OSCP/dsu"/>
</dbReference>
<keyword evidence="7" id="KW-0139">CF(1)</keyword>
<evidence type="ECO:0000256" key="5">
    <source>
        <dbReference type="ARBA" id="ARBA00023136"/>
    </source>
</evidence>
<keyword evidence="6 7" id="KW-0066">ATP synthesis</keyword>
<comment type="similarity">
    <text evidence="7">Belongs to the ATPase delta chain family.</text>
</comment>
<evidence type="ECO:0000256" key="1">
    <source>
        <dbReference type="ARBA" id="ARBA00004370"/>
    </source>
</evidence>
<evidence type="ECO:0000256" key="2">
    <source>
        <dbReference type="ARBA" id="ARBA00022448"/>
    </source>
</evidence>
<dbReference type="HAMAP" id="MF_01416">
    <property type="entry name" value="ATP_synth_delta_bact"/>
    <property type="match status" value="1"/>
</dbReference>
<dbReference type="AlphaFoldDB" id="A0A1I3REE7"/>
<keyword evidence="3 7" id="KW-0375">Hydrogen ion transport</keyword>
<comment type="function">
    <text evidence="7">F(1)F(0) ATP synthase produces ATP from ADP in the presence of a proton or sodium gradient. F-type ATPases consist of two structural domains, F(1) containing the extramembraneous catalytic core and F(0) containing the membrane proton channel, linked together by a central stalk and a peripheral stalk. During catalysis, ATP synthesis in the catalytic domain of F(1) is coupled via a rotary mechanism of the central stalk subunits to proton translocation.</text>
</comment>
<evidence type="ECO:0000256" key="4">
    <source>
        <dbReference type="ARBA" id="ARBA00023065"/>
    </source>
</evidence>
<gene>
    <name evidence="7" type="primary">atpH</name>
    <name evidence="8" type="ORF">SAMN04487893_1083</name>
</gene>
<keyword evidence="7" id="KW-1003">Cell membrane</keyword>
<keyword evidence="9" id="KW-1185">Reference proteome</keyword>
<dbReference type="Proteomes" id="UP000243887">
    <property type="component" value="Unassembled WGS sequence"/>
</dbReference>
<evidence type="ECO:0000256" key="3">
    <source>
        <dbReference type="ARBA" id="ARBA00022781"/>
    </source>
</evidence>
<dbReference type="PROSITE" id="PS00389">
    <property type="entry name" value="ATPASE_DELTA"/>
    <property type="match status" value="1"/>
</dbReference>
<dbReference type="InterPro" id="IPR026015">
    <property type="entry name" value="ATP_synth_OSCP/delta_N_sf"/>
</dbReference>
<dbReference type="Pfam" id="PF00213">
    <property type="entry name" value="OSCP"/>
    <property type="match status" value="1"/>
</dbReference>
<name>A0A1I3REE7_9FLAO</name>
<dbReference type="RefSeq" id="WP_090678992.1">
    <property type="nucleotide sequence ID" value="NZ_FORU01000008.1"/>
</dbReference>
<dbReference type="PRINTS" id="PR00125">
    <property type="entry name" value="ATPASEDELTA"/>
</dbReference>
<evidence type="ECO:0000313" key="8">
    <source>
        <dbReference type="EMBL" id="SFJ45004.1"/>
    </source>
</evidence>
<evidence type="ECO:0000256" key="7">
    <source>
        <dbReference type="HAMAP-Rule" id="MF_01416"/>
    </source>
</evidence>
<dbReference type="GO" id="GO:0005886">
    <property type="term" value="C:plasma membrane"/>
    <property type="evidence" value="ECO:0007669"/>
    <property type="project" value="UniProtKB-SubCell"/>
</dbReference>
<comment type="subcellular location">
    <subcellularLocation>
        <location evidence="7">Cell membrane</location>
        <topology evidence="7">Peripheral membrane protein</topology>
    </subcellularLocation>
    <subcellularLocation>
        <location evidence="1">Membrane</location>
    </subcellularLocation>
</comment>
<reference evidence="9" key="1">
    <citation type="submission" date="2016-10" db="EMBL/GenBank/DDBJ databases">
        <authorList>
            <person name="Varghese N."/>
            <person name="Submissions S."/>
        </authorList>
    </citation>
    <scope>NUCLEOTIDE SEQUENCE [LARGE SCALE GENOMIC DNA]</scope>
    <source>
        <strain evidence="9">DSM 26542</strain>
    </source>
</reference>
<dbReference type="EMBL" id="FORU01000008">
    <property type="protein sequence ID" value="SFJ45004.1"/>
    <property type="molecule type" value="Genomic_DNA"/>
</dbReference>
<dbReference type="InterPro" id="IPR020781">
    <property type="entry name" value="ATPase_OSCP/d_CS"/>
</dbReference>
<dbReference type="OrthoDB" id="9802471at2"/>
<evidence type="ECO:0000256" key="6">
    <source>
        <dbReference type="ARBA" id="ARBA00023310"/>
    </source>
</evidence>
<dbReference type="Gene3D" id="1.10.520.20">
    <property type="entry name" value="N-terminal domain of the delta subunit of the F1F0-ATP synthase"/>
    <property type="match status" value="1"/>
</dbReference>
<accession>A0A1I3REE7</accession>
<protein>
    <recommendedName>
        <fullName evidence="7">ATP synthase subunit delta</fullName>
    </recommendedName>
    <alternativeName>
        <fullName evidence="7">ATP synthase F(1) sector subunit delta</fullName>
    </alternativeName>
    <alternativeName>
        <fullName evidence="7">F-type ATPase subunit delta</fullName>
        <shortName evidence="7">F-ATPase subunit delta</shortName>
    </alternativeName>
</protein>
<dbReference type="SUPFAM" id="SSF47928">
    <property type="entry name" value="N-terminal domain of the delta subunit of the F1F0-ATP synthase"/>
    <property type="match status" value="1"/>
</dbReference>
<sequence>MLGTRAASRYAKAMLEISTEKGNADAINNDMIFISQSVAQSEELKTFLLNPIINGNTKLSAVSEIFGSVSGETKELFNLLMQNKRFAILGAIASKFQEMYDEQRGLEKAVVTTAIPMDAALEERILAKIKETSTKTVVITNVVDPSILGGFILRIGDRQYNASIAHQLQVLKRELTN</sequence>